<dbReference type="InterPro" id="IPR035093">
    <property type="entry name" value="RelE/ParE_toxin_dom_sf"/>
</dbReference>
<sequence>MIVSVRGKFAEAVVAGKAAKGFPAELLRAAERKLRMIHAATALEDLRSPPGNHLEALKADRAGQHSIRINDQWRVCFRWTAAGAEDVEIVDYH</sequence>
<dbReference type="RefSeq" id="WP_012169403.1">
    <property type="nucleotide sequence ID" value="NC_009937.1"/>
</dbReference>
<dbReference type="STRING" id="438753.AZC_0872"/>
<dbReference type="InterPro" id="IPR007711">
    <property type="entry name" value="HigB-1"/>
</dbReference>
<reference evidence="1 2" key="3">
    <citation type="journal article" date="2008" name="BMC Genomics">
        <title>The genome of the versatile nitrogen fixer Azorhizobium caulinodans ORS571.</title>
        <authorList>
            <person name="Lee KB."/>
            <person name="Backer P.D."/>
            <person name="Aono T."/>
            <person name="Liu CT."/>
            <person name="Suzuki S."/>
            <person name="Suzuki T."/>
            <person name="Kaneko T."/>
            <person name="Yamada M."/>
            <person name="Tabata S."/>
            <person name="Kupfer D.M."/>
            <person name="Najar F.Z."/>
            <person name="Wiley G.B."/>
            <person name="Roe B."/>
            <person name="Binnewies T.T."/>
            <person name="Ussery D.W."/>
            <person name="D'Haeze W."/>
            <person name="Herder J.D."/>
            <person name="Gevers D."/>
            <person name="Vereecke D."/>
            <person name="Holsters M."/>
            <person name="Oyaizu H."/>
        </authorList>
    </citation>
    <scope>NUCLEOTIDE SEQUENCE [LARGE SCALE GENOMIC DNA]</scope>
    <source>
        <strain evidence="2">ATCC 43989 / DSM 5975 / JCM 20966 / LMG 6465 / NBRC 14845 / NCIMB 13405 / ORS 571</strain>
    </source>
</reference>
<evidence type="ECO:0000313" key="1">
    <source>
        <dbReference type="EMBL" id="BAF86870.1"/>
    </source>
</evidence>
<dbReference type="HOGENOM" id="CLU_155111_1_1_5"/>
<dbReference type="eggNOG" id="COG3549">
    <property type="taxonomic scope" value="Bacteria"/>
</dbReference>
<name>A8HTU2_AZOC5</name>
<dbReference type="SUPFAM" id="SSF143011">
    <property type="entry name" value="RelE-like"/>
    <property type="match status" value="1"/>
</dbReference>
<keyword evidence="2" id="KW-1185">Reference proteome</keyword>
<proteinExistence type="predicted"/>
<dbReference type="Pfam" id="PF05015">
    <property type="entry name" value="HigB-like_toxin"/>
    <property type="match status" value="1"/>
</dbReference>
<dbReference type="PANTHER" id="PTHR40266:SF2">
    <property type="entry name" value="TOXIN HIGB-1"/>
    <property type="match status" value="1"/>
</dbReference>
<organism evidence="1 2">
    <name type="scientific">Azorhizobium caulinodans (strain ATCC 43989 / DSM 5975 / JCM 20966 / LMG 6465 / NBRC 14845 / NCIMB 13405 / ORS 571)</name>
    <dbReference type="NCBI Taxonomy" id="438753"/>
    <lineage>
        <taxon>Bacteria</taxon>
        <taxon>Pseudomonadati</taxon>
        <taxon>Pseudomonadota</taxon>
        <taxon>Alphaproteobacteria</taxon>
        <taxon>Hyphomicrobiales</taxon>
        <taxon>Xanthobacteraceae</taxon>
        <taxon>Azorhizobium</taxon>
    </lineage>
</organism>
<dbReference type="PANTHER" id="PTHR40266">
    <property type="entry name" value="TOXIN HIGB-1"/>
    <property type="match status" value="1"/>
</dbReference>
<reference evidence="1 2" key="6">
    <citation type="journal article" date="2011" name="Appl. Environ. Microbiol.">
        <title>Involvement of the azorhizobial chromosome partition gene (parA) in the onset of bacteroid differentiation during Sesbania rostrata stem nodule development.</title>
        <authorList>
            <person name="Liu CT."/>
            <person name="Lee KB."/>
            <person name="Wang YS."/>
            <person name="Peng MH."/>
            <person name="Lee KT."/>
            <person name="Suzuki S."/>
            <person name="Suzuki T."/>
            <person name="Oyaizu H."/>
        </authorList>
    </citation>
    <scope>NUCLEOTIDE SEQUENCE [LARGE SCALE GENOMIC DNA]</scope>
    <source>
        <strain evidence="2">ATCC 43989 / DSM 5975 / JCM 20966 / LMG 6465 / NBRC 14845 / NCIMB 13405 / ORS 571</strain>
    </source>
</reference>
<dbReference type="Proteomes" id="UP000000270">
    <property type="component" value="Chromosome"/>
</dbReference>
<reference evidence="1 2" key="4">
    <citation type="journal article" date="2009" name="Appl. Environ. Microbiol.">
        <title>Comparative genome-wide transcriptional profiling of Azorhizobium caulinodans ORS571 grown under free-living and symbiotic conditions.</title>
        <authorList>
            <person name="Tsukada S."/>
            <person name="Aono T."/>
            <person name="Akiba N."/>
            <person name="Lee KB."/>
            <person name="Liu CT."/>
            <person name="Toyazaki H."/>
            <person name="Oyaizu H."/>
        </authorList>
    </citation>
    <scope>NUCLEOTIDE SEQUENCE [LARGE SCALE GENOMIC DNA]</scope>
    <source>
        <strain evidence="2">ATCC 43989 / DSM 5975 / JCM 20966 / LMG 6465 / NBRC 14845 / NCIMB 13405 / ORS 571</strain>
    </source>
</reference>
<dbReference type="EMBL" id="AP009384">
    <property type="protein sequence ID" value="BAF86870.1"/>
    <property type="molecule type" value="Genomic_DNA"/>
</dbReference>
<dbReference type="AlphaFoldDB" id="A8HTU2"/>
<dbReference type="KEGG" id="azc:AZC_0872"/>
<reference evidence="1 2" key="5">
    <citation type="journal article" date="2010" name="Appl. Environ. Microbiol.">
        <title>phrR-like gene praR of Azorhizobium caulinodans ORS571 is essential for symbiosis with Sesbania rostrata and is involved in expression of reb genes.</title>
        <authorList>
            <person name="Akiba N."/>
            <person name="Aono T."/>
            <person name="Toyazaki H."/>
            <person name="Sato S."/>
            <person name="Oyaizu H."/>
        </authorList>
    </citation>
    <scope>NUCLEOTIDE SEQUENCE [LARGE SCALE GENOMIC DNA]</scope>
    <source>
        <strain evidence="2">ATCC 43989 / DSM 5975 / JCM 20966 / LMG 6465 / NBRC 14845 / NCIMB 13405 / ORS 571</strain>
    </source>
</reference>
<evidence type="ECO:0000313" key="2">
    <source>
        <dbReference type="Proteomes" id="UP000000270"/>
    </source>
</evidence>
<accession>A8HTU2</accession>
<gene>
    <name evidence="1" type="ordered locus">AZC_0872</name>
</gene>
<dbReference type="Gene3D" id="3.30.2310.20">
    <property type="entry name" value="RelE-like"/>
    <property type="match status" value="1"/>
</dbReference>
<reference evidence="2" key="2">
    <citation type="submission" date="2007-04" db="EMBL/GenBank/DDBJ databases">
        <title>Complete genome sequence of the nitrogen-fixing bacterium Azorhizobium caulinodans ORS571.</title>
        <authorList>
            <person name="Lee K.B."/>
            <person name="Backer P.D."/>
            <person name="Aono T."/>
            <person name="Liu C.T."/>
            <person name="Suzuki S."/>
            <person name="Suzuki T."/>
            <person name="Kaneko T."/>
            <person name="Yamada M."/>
            <person name="Tabata S."/>
            <person name="Kupfer D.M."/>
            <person name="Najar F.Z."/>
            <person name="Wiley G.B."/>
            <person name="Roe B."/>
            <person name="Binnewies T."/>
            <person name="Ussery D."/>
            <person name="Vereecke D."/>
            <person name="Gevers D."/>
            <person name="Holsters M."/>
            <person name="Oyaizu H."/>
        </authorList>
    </citation>
    <scope>NUCLEOTIDE SEQUENCE [LARGE SCALE GENOMIC DNA]</scope>
    <source>
        <strain evidence="2">ATCC 43989 / DSM 5975 / JCM 20966 / LMG 6465 / NBRC 14845 / NCIMB 13405 / ORS 571</strain>
    </source>
</reference>
<reference evidence="1 2" key="1">
    <citation type="journal article" date="2007" name="Appl. Environ. Microbiol.">
        <title>Rhizobial factors required for stem nodule maturation and maintenance in Sesbania rostrata-Azorhizobium caulinodans ORS571 symbiosis.</title>
        <authorList>
            <person name="Suzuki S."/>
            <person name="Aono T."/>
            <person name="Lee KB."/>
            <person name="Suzuki T."/>
            <person name="Liu CT."/>
            <person name="Miwa H."/>
            <person name="Wakao S."/>
            <person name="Iki T."/>
            <person name="Oyaizu H."/>
        </authorList>
    </citation>
    <scope>NUCLEOTIDE SEQUENCE [LARGE SCALE GENOMIC DNA]</scope>
    <source>
        <strain evidence="2">ATCC 43989 / DSM 5975 / JCM 20966 / LMG 6465 / NBRC 14845 / NCIMB 13405 / ORS 571</strain>
    </source>
</reference>
<protein>
    <submittedName>
        <fullName evidence="1">Plasmid maintenance system killer protein</fullName>
    </submittedName>
</protein>